<dbReference type="Proteomes" id="UP000025227">
    <property type="component" value="Unplaced"/>
</dbReference>
<protein>
    <submittedName>
        <fullName evidence="3">Uncharacterized protein</fullName>
    </submittedName>
</protein>
<feature type="transmembrane region" description="Helical" evidence="1">
    <location>
        <begin position="32"/>
        <end position="58"/>
    </location>
</feature>
<feature type="transmembrane region" description="Helical" evidence="1">
    <location>
        <begin position="171"/>
        <end position="193"/>
    </location>
</feature>
<organism evidence="2 3">
    <name type="scientific">Haemonchus contortus</name>
    <name type="common">Barber pole worm</name>
    <dbReference type="NCBI Taxonomy" id="6289"/>
    <lineage>
        <taxon>Eukaryota</taxon>
        <taxon>Metazoa</taxon>
        <taxon>Ecdysozoa</taxon>
        <taxon>Nematoda</taxon>
        <taxon>Chromadorea</taxon>
        <taxon>Rhabditida</taxon>
        <taxon>Rhabditina</taxon>
        <taxon>Rhabditomorpha</taxon>
        <taxon>Strongyloidea</taxon>
        <taxon>Trichostrongylidae</taxon>
        <taxon>Haemonchus</taxon>
    </lineage>
</organism>
<evidence type="ECO:0000313" key="3">
    <source>
        <dbReference type="WBParaSite" id="HCON_00104110-00001"/>
    </source>
</evidence>
<dbReference type="OrthoDB" id="5809348at2759"/>
<reference evidence="3" key="1">
    <citation type="submission" date="2020-12" db="UniProtKB">
        <authorList>
            <consortium name="WormBaseParasite"/>
        </authorList>
    </citation>
    <scope>IDENTIFICATION</scope>
    <source>
        <strain evidence="3">MHco3</strain>
    </source>
</reference>
<proteinExistence type="predicted"/>
<feature type="transmembrane region" description="Helical" evidence="1">
    <location>
        <begin position="114"/>
        <end position="135"/>
    </location>
</feature>
<keyword evidence="2" id="KW-1185">Reference proteome</keyword>
<sequence length="235" mass="26863">MNFETKTIATMGAEPMSREQAISISLRTLHSMLLCCCWPVHKCVTVLSCFDTLIVAILTYKSLNLLANTIYEPHWTTIFSFFFFLCFFICQLIATTFIILAHKRSIARYCYPRLALILGLIVCSGLACVIILIYFGGAQTSMTAFFFRIYEYFFGQLDDQERTELKSELKLYAGAFFALALTFCVYSAFEFFLTRKFYQTLLGFAPIPQHDPTAPMQPAYNPEFAQTPGKIYPNL</sequence>
<feature type="transmembrane region" description="Helical" evidence="1">
    <location>
        <begin position="78"/>
        <end position="102"/>
    </location>
</feature>
<accession>A0A7I4YIE3</accession>
<keyword evidence="1" id="KW-0472">Membrane</keyword>
<keyword evidence="1" id="KW-1133">Transmembrane helix</keyword>
<evidence type="ECO:0000256" key="1">
    <source>
        <dbReference type="SAM" id="Phobius"/>
    </source>
</evidence>
<keyword evidence="1" id="KW-0812">Transmembrane</keyword>
<evidence type="ECO:0000313" key="2">
    <source>
        <dbReference type="Proteomes" id="UP000025227"/>
    </source>
</evidence>
<dbReference type="WBParaSite" id="HCON_00104110-00001">
    <property type="protein sequence ID" value="HCON_00104110-00001"/>
    <property type="gene ID" value="HCON_00104110"/>
</dbReference>
<name>A0A7I4YIE3_HAECO</name>
<dbReference type="OMA" id="MLCCCCW"/>
<dbReference type="AlphaFoldDB" id="A0A7I4YIE3"/>